<organism evidence="3 4">
    <name type="scientific">Exidia glandulosa HHB12029</name>
    <dbReference type="NCBI Taxonomy" id="1314781"/>
    <lineage>
        <taxon>Eukaryota</taxon>
        <taxon>Fungi</taxon>
        <taxon>Dikarya</taxon>
        <taxon>Basidiomycota</taxon>
        <taxon>Agaricomycotina</taxon>
        <taxon>Agaricomycetes</taxon>
        <taxon>Auriculariales</taxon>
        <taxon>Exidiaceae</taxon>
        <taxon>Exidia</taxon>
    </lineage>
</organism>
<dbReference type="InterPro" id="IPR013094">
    <property type="entry name" value="AB_hydrolase_3"/>
</dbReference>
<protein>
    <submittedName>
        <fullName evidence="3">Alpha/beta-hydrolase</fullName>
    </submittedName>
</protein>
<dbReference type="InterPro" id="IPR029058">
    <property type="entry name" value="AB_hydrolase_fold"/>
</dbReference>
<dbReference type="Gene3D" id="3.40.50.1820">
    <property type="entry name" value="alpha/beta hydrolase"/>
    <property type="match status" value="1"/>
</dbReference>
<dbReference type="Pfam" id="PF07859">
    <property type="entry name" value="Abhydrolase_3"/>
    <property type="match status" value="1"/>
</dbReference>
<dbReference type="PANTHER" id="PTHR48081">
    <property type="entry name" value="AB HYDROLASE SUPERFAMILY PROTEIN C4A8.06C"/>
    <property type="match status" value="1"/>
</dbReference>
<evidence type="ECO:0000259" key="2">
    <source>
        <dbReference type="Pfam" id="PF07859"/>
    </source>
</evidence>
<dbReference type="OrthoDB" id="408631at2759"/>
<keyword evidence="1 3" id="KW-0378">Hydrolase</keyword>
<dbReference type="SUPFAM" id="SSF53474">
    <property type="entry name" value="alpha/beta-Hydrolases"/>
    <property type="match status" value="1"/>
</dbReference>
<proteinExistence type="predicted"/>
<reference evidence="3 4" key="1">
    <citation type="journal article" date="2016" name="Mol. Biol. Evol.">
        <title>Comparative Genomics of Early-Diverging Mushroom-Forming Fungi Provides Insights into the Origins of Lignocellulose Decay Capabilities.</title>
        <authorList>
            <person name="Nagy L.G."/>
            <person name="Riley R."/>
            <person name="Tritt A."/>
            <person name="Adam C."/>
            <person name="Daum C."/>
            <person name="Floudas D."/>
            <person name="Sun H."/>
            <person name="Yadav J.S."/>
            <person name="Pangilinan J."/>
            <person name="Larsson K.H."/>
            <person name="Matsuura K."/>
            <person name="Barry K."/>
            <person name="Labutti K."/>
            <person name="Kuo R."/>
            <person name="Ohm R.A."/>
            <person name="Bhattacharya S.S."/>
            <person name="Shirouzu T."/>
            <person name="Yoshinaga Y."/>
            <person name="Martin F.M."/>
            <person name="Grigoriev I.V."/>
            <person name="Hibbett D.S."/>
        </authorList>
    </citation>
    <scope>NUCLEOTIDE SEQUENCE [LARGE SCALE GENOMIC DNA]</scope>
    <source>
        <strain evidence="3 4">HHB12029</strain>
    </source>
</reference>
<evidence type="ECO:0000313" key="4">
    <source>
        <dbReference type="Proteomes" id="UP000077266"/>
    </source>
</evidence>
<accession>A0A165J028</accession>
<dbReference type="STRING" id="1314781.A0A165J028"/>
<feature type="domain" description="Alpha/beta hydrolase fold-3" evidence="2">
    <location>
        <begin position="86"/>
        <end position="292"/>
    </location>
</feature>
<dbReference type="PANTHER" id="PTHR48081:SF8">
    <property type="entry name" value="ALPHA_BETA HYDROLASE FOLD-3 DOMAIN-CONTAINING PROTEIN-RELATED"/>
    <property type="match status" value="1"/>
</dbReference>
<dbReference type="AlphaFoldDB" id="A0A165J028"/>
<dbReference type="InterPro" id="IPR050300">
    <property type="entry name" value="GDXG_lipolytic_enzyme"/>
</dbReference>
<dbReference type="Proteomes" id="UP000077266">
    <property type="component" value="Unassembled WGS sequence"/>
</dbReference>
<dbReference type="InParanoid" id="A0A165J028"/>
<dbReference type="EMBL" id="KV425978">
    <property type="protein sequence ID" value="KZV94124.1"/>
    <property type="molecule type" value="Genomic_DNA"/>
</dbReference>
<evidence type="ECO:0000313" key="3">
    <source>
        <dbReference type="EMBL" id="KZV94124.1"/>
    </source>
</evidence>
<gene>
    <name evidence="3" type="ORF">EXIGLDRAFT_835207</name>
</gene>
<sequence length="324" mass="35884">MPLSLYGRLRVTLYFGWMNTLLWLWKATKGPYPRRGFLPPDADITPTITGLTVQSSKDPNRKVKINVFYPPGRRPGDGGEKLPMYLNVHGSGYCFEVFPTEAEIAAYIALKAHCIVVDTDYAKAPRHPFPAAYNDVSDVARYILSSPYPDWDLSRLAIGGASSGGSIALAVAVHQPKGTFTSVVTLYPGSNVGTVSDEESERARKIPKGCPGHPLGLWQRTRMIEAYTMNVTDMTDPRLSPYFAPADAFPPVTIVGGDCDPLLPSIQALAKKLREAGNDYDEMIVEDAGHGWERLITPGDKKWEKLREEAMGYYVSRLRKSWDA</sequence>
<evidence type="ECO:0000256" key="1">
    <source>
        <dbReference type="ARBA" id="ARBA00022801"/>
    </source>
</evidence>
<keyword evidence="4" id="KW-1185">Reference proteome</keyword>
<name>A0A165J028_EXIGL</name>
<dbReference type="GO" id="GO:0016787">
    <property type="term" value="F:hydrolase activity"/>
    <property type="evidence" value="ECO:0007669"/>
    <property type="project" value="UniProtKB-KW"/>
</dbReference>